<organism evidence="8 9">
    <name type="scientific">Crassostrea virginica</name>
    <name type="common">Eastern oyster</name>
    <dbReference type="NCBI Taxonomy" id="6565"/>
    <lineage>
        <taxon>Eukaryota</taxon>
        <taxon>Metazoa</taxon>
        <taxon>Spiralia</taxon>
        <taxon>Lophotrochozoa</taxon>
        <taxon>Mollusca</taxon>
        <taxon>Bivalvia</taxon>
        <taxon>Autobranchia</taxon>
        <taxon>Pteriomorphia</taxon>
        <taxon>Ostreida</taxon>
        <taxon>Ostreoidea</taxon>
        <taxon>Ostreidae</taxon>
        <taxon>Crassostrea</taxon>
    </lineage>
</organism>
<dbReference type="CDD" id="cd00047">
    <property type="entry name" value="PTPc"/>
    <property type="match status" value="1"/>
</dbReference>
<protein>
    <recommendedName>
        <fullName evidence="2">protein-tyrosine-phosphatase</fullName>
        <ecNumber evidence="2">3.1.3.48</ecNumber>
    </recommendedName>
</protein>
<dbReference type="SUPFAM" id="SSF52799">
    <property type="entry name" value="(Phosphotyrosine protein) phosphatases II"/>
    <property type="match status" value="2"/>
</dbReference>
<sequence>MAKVLKENTSYCQLKNSTSVVWENVWKMYQKNRYKTILPYDQSRVILMADAEHTDYINANYVKDNDGKIAYIATQGPKGRTINDFWLMVWQENVTQIVMLTNLIEGGKVKCKQYWPEYTDGEFYGNISIRKYEETQYAFYIIRKFSMSHNEGSRDVTQYHFTKWPDHGTPDPLSLVLFHSHVLRTRPGEKQAPTVVHCSAGIGRTGTYIAFDALCKEGKSKGTIDVASYVKVMRTCRMNMVQTYEQYKTIYLALNEEFKAPVHTKSISAFRERMKHSFREDSSDHVIFEKEFKCLSDIKPVCTNSDFRDVALHTVNTEEEEVMQLDKHNLYLTPTVYNRGYYINTIYVSSFLEENAFIVTKYPSEDGAVDFLRMLIDYESDTVICMDPLAEIESSTSWLPEPFLIKLVGPYSLQHEGGSEIDVKVTSVKILDGRESTHSIKIVQPTGPLKSIENTACLRSLVSYAIHISTENPVTIVSKDGASLCGVFCAILNCIQQINMDDSVYVFTTVRQLQTRRPEFCSTLEEYMLVYKSVKDFIEFTSEHVYSNH</sequence>
<name>A0A8B8BXW3_CRAVI</name>
<dbReference type="OrthoDB" id="6108687at2759"/>
<comment type="catalytic activity">
    <reaction evidence="5">
        <text>O-phospho-L-tyrosyl-[protein] + H2O = L-tyrosyl-[protein] + phosphate</text>
        <dbReference type="Rhea" id="RHEA:10684"/>
        <dbReference type="Rhea" id="RHEA-COMP:10136"/>
        <dbReference type="Rhea" id="RHEA-COMP:20101"/>
        <dbReference type="ChEBI" id="CHEBI:15377"/>
        <dbReference type="ChEBI" id="CHEBI:43474"/>
        <dbReference type="ChEBI" id="CHEBI:46858"/>
        <dbReference type="ChEBI" id="CHEBI:61978"/>
        <dbReference type="EC" id="3.1.3.48"/>
    </reaction>
</comment>
<evidence type="ECO:0000256" key="3">
    <source>
        <dbReference type="ARBA" id="ARBA00022801"/>
    </source>
</evidence>
<dbReference type="FunFam" id="3.90.190.10:FF:000102">
    <property type="entry name" value="Receptor-type tyrosine-protein phosphatase"/>
    <property type="match status" value="1"/>
</dbReference>
<evidence type="ECO:0000313" key="8">
    <source>
        <dbReference type="Proteomes" id="UP000694844"/>
    </source>
</evidence>
<evidence type="ECO:0000256" key="1">
    <source>
        <dbReference type="ARBA" id="ARBA00009580"/>
    </source>
</evidence>
<feature type="domain" description="Tyrosine specific protein phosphatases" evidence="7">
    <location>
        <begin position="173"/>
        <end position="248"/>
    </location>
</feature>
<accession>A0A8B8BXW3</accession>
<evidence type="ECO:0000259" key="7">
    <source>
        <dbReference type="PROSITE" id="PS50056"/>
    </source>
</evidence>
<reference evidence="9" key="1">
    <citation type="submission" date="2025-08" db="UniProtKB">
        <authorList>
            <consortium name="RefSeq"/>
        </authorList>
    </citation>
    <scope>IDENTIFICATION</scope>
    <source>
        <tissue evidence="9">Whole sample</tissue>
    </source>
</reference>
<dbReference type="AlphaFoldDB" id="A0A8B8BXW3"/>
<keyword evidence="8" id="KW-1185">Reference proteome</keyword>
<dbReference type="InterPro" id="IPR016130">
    <property type="entry name" value="Tyr_Pase_AS"/>
</dbReference>
<evidence type="ECO:0000313" key="9">
    <source>
        <dbReference type="RefSeq" id="XP_022307681.1"/>
    </source>
</evidence>
<dbReference type="InterPro" id="IPR050348">
    <property type="entry name" value="Protein-Tyr_Phosphatase"/>
</dbReference>
<evidence type="ECO:0000256" key="4">
    <source>
        <dbReference type="ARBA" id="ARBA00022912"/>
    </source>
</evidence>
<dbReference type="PANTHER" id="PTHR19134:SF562">
    <property type="entry name" value="PROTEIN-TYROSINE-PHOSPHATASE"/>
    <property type="match status" value="1"/>
</dbReference>
<keyword evidence="4" id="KW-0904">Protein phosphatase</keyword>
<dbReference type="GeneID" id="111113683"/>
<dbReference type="PROSITE" id="PS50056">
    <property type="entry name" value="TYR_PHOSPHATASE_2"/>
    <property type="match status" value="1"/>
</dbReference>
<feature type="domain" description="Tyrosine-protein phosphatase" evidence="6">
    <location>
        <begin position="288"/>
        <end position="537"/>
    </location>
</feature>
<evidence type="ECO:0000256" key="2">
    <source>
        <dbReference type="ARBA" id="ARBA00013064"/>
    </source>
</evidence>
<dbReference type="PROSITE" id="PS00383">
    <property type="entry name" value="TYR_PHOSPHATASE_1"/>
    <property type="match status" value="1"/>
</dbReference>
<dbReference type="Pfam" id="PF00102">
    <property type="entry name" value="Y_phosphatase"/>
    <property type="match status" value="2"/>
</dbReference>
<dbReference type="RefSeq" id="XP_022307681.1">
    <property type="nucleotide sequence ID" value="XM_022451973.1"/>
</dbReference>
<dbReference type="SMART" id="SM00404">
    <property type="entry name" value="PTPc_motif"/>
    <property type="match status" value="2"/>
</dbReference>
<feature type="domain" description="Tyrosine-protein phosphatase" evidence="6">
    <location>
        <begin position="31"/>
        <end position="257"/>
    </location>
</feature>
<dbReference type="GO" id="GO:0004725">
    <property type="term" value="F:protein tyrosine phosphatase activity"/>
    <property type="evidence" value="ECO:0007669"/>
    <property type="project" value="UniProtKB-EC"/>
</dbReference>
<dbReference type="EC" id="3.1.3.48" evidence="2"/>
<dbReference type="SMART" id="SM00194">
    <property type="entry name" value="PTPc"/>
    <property type="match status" value="2"/>
</dbReference>
<comment type="similarity">
    <text evidence="1">Belongs to the protein-tyrosine phosphatase family.</text>
</comment>
<dbReference type="PRINTS" id="PR00700">
    <property type="entry name" value="PRTYPHPHTASE"/>
</dbReference>
<dbReference type="InterPro" id="IPR000387">
    <property type="entry name" value="Tyr_Pase_dom"/>
</dbReference>
<dbReference type="PANTHER" id="PTHR19134">
    <property type="entry name" value="RECEPTOR-TYPE TYROSINE-PROTEIN PHOSPHATASE"/>
    <property type="match status" value="1"/>
</dbReference>
<dbReference type="PROSITE" id="PS50055">
    <property type="entry name" value="TYR_PHOSPHATASE_PTP"/>
    <property type="match status" value="2"/>
</dbReference>
<dbReference type="KEGG" id="cvn:111113683"/>
<dbReference type="InterPro" id="IPR029021">
    <property type="entry name" value="Prot-tyrosine_phosphatase-like"/>
</dbReference>
<gene>
    <name evidence="9" type="primary">LOC111113683</name>
</gene>
<dbReference type="Gene3D" id="3.90.190.10">
    <property type="entry name" value="Protein tyrosine phosphatase superfamily"/>
    <property type="match status" value="2"/>
</dbReference>
<evidence type="ECO:0000259" key="6">
    <source>
        <dbReference type="PROSITE" id="PS50055"/>
    </source>
</evidence>
<keyword evidence="3" id="KW-0378">Hydrolase</keyword>
<proteinExistence type="inferred from homology"/>
<dbReference type="InterPro" id="IPR003595">
    <property type="entry name" value="Tyr_Pase_cat"/>
</dbReference>
<dbReference type="Proteomes" id="UP000694844">
    <property type="component" value="Chromosome 9"/>
</dbReference>
<dbReference type="InterPro" id="IPR000242">
    <property type="entry name" value="PTP_cat"/>
</dbReference>
<evidence type="ECO:0000256" key="5">
    <source>
        <dbReference type="ARBA" id="ARBA00051722"/>
    </source>
</evidence>